<name>A0A6C0UL06_9EURY</name>
<organism evidence="1 2">
    <name type="scientific">Halogeometricum borinquense</name>
    <dbReference type="NCBI Taxonomy" id="60847"/>
    <lineage>
        <taxon>Archaea</taxon>
        <taxon>Methanobacteriati</taxon>
        <taxon>Methanobacteriota</taxon>
        <taxon>Stenosarchaea group</taxon>
        <taxon>Halobacteria</taxon>
        <taxon>Halobacteriales</taxon>
        <taxon>Haloferacaceae</taxon>
        <taxon>Halogeometricum</taxon>
    </lineage>
</organism>
<dbReference type="Proteomes" id="UP000465846">
    <property type="component" value="Chromosome"/>
</dbReference>
<evidence type="ECO:0000313" key="2">
    <source>
        <dbReference type="Proteomes" id="UP000465846"/>
    </source>
</evidence>
<dbReference type="EMBL" id="CP048739">
    <property type="protein sequence ID" value="QIB75263.1"/>
    <property type="molecule type" value="Genomic_DNA"/>
</dbReference>
<accession>A0A6C0UL06</accession>
<sequence length="71" mass="7686">MGDTFRIYGSIFVLLLGAVLGSLTVALFISPTWVIDTLGLAGFGVYVVVILILPVFSFKYDLVGNAKEAFR</sequence>
<dbReference type="AlphaFoldDB" id="A0A6C0UL06"/>
<evidence type="ECO:0000313" key="1">
    <source>
        <dbReference type="EMBL" id="QIB75263.1"/>
    </source>
</evidence>
<reference evidence="1 2" key="1">
    <citation type="submission" date="2020-02" db="EMBL/GenBank/DDBJ databases">
        <title>Whole genome sequence of Halogeometricum borinquense strain wsp4.</title>
        <authorList>
            <person name="Verma D.K."/>
            <person name="Gopal K."/>
            <person name="Prasad E.S."/>
        </authorList>
    </citation>
    <scope>NUCLEOTIDE SEQUENCE [LARGE SCALE GENOMIC DNA]</scope>
    <source>
        <strain evidence="2">wsp4</strain>
    </source>
</reference>
<gene>
    <name evidence="1" type="ORF">G3I44_13790</name>
</gene>
<proteinExistence type="predicted"/>
<dbReference type="GeneID" id="44080493"/>
<dbReference type="RefSeq" id="WP_163487052.1">
    <property type="nucleotide sequence ID" value="NZ_CP048739.1"/>
</dbReference>
<protein>
    <submittedName>
        <fullName evidence="1">Uncharacterized protein</fullName>
    </submittedName>
</protein>